<accession>A0A1H9LY18</accession>
<evidence type="ECO:0000256" key="1">
    <source>
        <dbReference type="SAM" id="SignalP"/>
    </source>
</evidence>
<dbReference type="EMBL" id="FOFV01000006">
    <property type="protein sequence ID" value="SER15713.1"/>
    <property type="molecule type" value="Genomic_DNA"/>
</dbReference>
<dbReference type="Gene3D" id="2.80.10.50">
    <property type="match status" value="1"/>
</dbReference>
<organism evidence="2 3">
    <name type="scientific">Lentzea albida</name>
    <dbReference type="NCBI Taxonomy" id="65499"/>
    <lineage>
        <taxon>Bacteria</taxon>
        <taxon>Bacillati</taxon>
        <taxon>Actinomycetota</taxon>
        <taxon>Actinomycetes</taxon>
        <taxon>Pseudonocardiales</taxon>
        <taxon>Pseudonocardiaceae</taxon>
        <taxon>Lentzea</taxon>
    </lineage>
</organism>
<evidence type="ECO:0000313" key="2">
    <source>
        <dbReference type="EMBL" id="SER15713.1"/>
    </source>
</evidence>
<evidence type="ECO:0000313" key="3">
    <source>
        <dbReference type="Proteomes" id="UP000199503"/>
    </source>
</evidence>
<feature type="signal peptide" evidence="1">
    <location>
        <begin position="1"/>
        <end position="28"/>
    </location>
</feature>
<proteinExistence type="predicted"/>
<keyword evidence="3" id="KW-1185">Reference proteome</keyword>
<gene>
    <name evidence="2" type="ORF">SAMN04488000_106308</name>
</gene>
<sequence>MSGRSSGVVAAVLAALTLGAMTTVPASAEPAGNPIVELKSVARDQCMTRGTVDPFEIELADCTGAAPQRWEKVGLPNGQFFLRNVADRWCATGEWLVTKVCDEADRLQRWELVTDASGATKLKLDTVGYTYVDTSWYGEYFFKLITQEPQDSDHQRWVVTEVGRTTPLPDTTGASITLENSRWWAVEKTDNCAVGTGMGVCPGSPFQRIELGGGLVQLKVGEHCLRPKPGTTAVEFVDLAGDCAAADPGQQWQVEGPDVFGGHLLRNVATGKYLTPGTSLCLYEKGAFSGGPQLQRWYLHRA</sequence>
<protein>
    <submittedName>
        <fullName evidence="2">Uncharacterized protein</fullName>
    </submittedName>
</protein>
<reference evidence="3" key="1">
    <citation type="submission" date="2016-10" db="EMBL/GenBank/DDBJ databases">
        <authorList>
            <person name="Varghese N."/>
            <person name="Submissions S."/>
        </authorList>
    </citation>
    <scope>NUCLEOTIDE SEQUENCE [LARGE SCALE GENOMIC DNA]</scope>
    <source>
        <strain evidence="3">DSM 44437</strain>
    </source>
</reference>
<name>A0A1H9LY18_9PSEU</name>
<dbReference type="RefSeq" id="WP_143091608.1">
    <property type="nucleotide sequence ID" value="NZ_FOFV01000006.1"/>
</dbReference>
<dbReference type="STRING" id="65499.SAMN04488000_106308"/>
<dbReference type="AlphaFoldDB" id="A0A1H9LY18"/>
<dbReference type="OrthoDB" id="3673977at2"/>
<keyword evidence="1" id="KW-0732">Signal</keyword>
<dbReference type="PROSITE" id="PS50231">
    <property type="entry name" value="RICIN_B_LECTIN"/>
    <property type="match status" value="1"/>
</dbReference>
<dbReference type="InterPro" id="IPR035992">
    <property type="entry name" value="Ricin_B-like_lectins"/>
</dbReference>
<feature type="chain" id="PRO_5011594242" evidence="1">
    <location>
        <begin position="29"/>
        <end position="302"/>
    </location>
</feature>
<dbReference type="Proteomes" id="UP000199503">
    <property type="component" value="Unassembled WGS sequence"/>
</dbReference>
<dbReference type="CDD" id="cd00161">
    <property type="entry name" value="beta-trefoil_Ricin-like"/>
    <property type="match status" value="2"/>
</dbReference>
<dbReference type="SUPFAM" id="SSF50370">
    <property type="entry name" value="Ricin B-like lectins"/>
    <property type="match status" value="1"/>
</dbReference>